<keyword evidence="7" id="KW-1185">Reference proteome</keyword>
<dbReference type="Gene3D" id="6.10.340.10">
    <property type="match status" value="1"/>
</dbReference>
<dbReference type="PROSITE" id="PS01124">
    <property type="entry name" value="HTH_ARAC_FAMILY_2"/>
    <property type="match status" value="1"/>
</dbReference>
<sequence>MRNRKWFYRQLFSYMPAFFIVISFIFFVFFQLLSDQSRKEAVKANETLLLQAMSSIDSSLKTIEQMLMTEMLKNTDISSFYKNGTQSDYYLNIKLVEFINNFKNAYPLVDSIYLVRTRDSFILSSATSSSLQDYPDYAFIKPYIEQEKKDAGWTGVRNFEEFSIKGAKRVVSLALKVPFLKTGQGFLVVNVSADAINDSVEGMYSQDVSYIHVLDRSGGDVLPITEAQSRQNAVSRAISPVTGWEYQSGLMNGKWFNVANQLYNVWFMLGMLMILAGVAWIVYAARRNYRPIEQIVTQVQKFSQTKASSLLQGNGEDEFTFLQSAINQLLEQSNSYQRQYREDLHVKKAYLFQQLMEGQPLAKPEDWEMMRDTMLLNDMEKRQVVCVVEIDKFALFCSQFTQQDQYLMKFALKSVIQETAQEYGGFVWTEWVSNDALGVLLQMEDQQDPQRQVTEILDHARIWVMEHLKLTVTVGAGGTAMGMEGIPDSYSQALQALKYKMILGDNRIIFYVQHIKEEHGGMFDYFQLVHSIAQSFRLGKEDWRDKYKTLIRSIEQSLLSSDHILNLADYLMYSIGREMDKMTKEYQELWEHGGRSSLQEALQGADTLEQVDAGFEKALEQFYGELQKIQETRNHSETIRRVREYMDRDFANPDLCLDLLSDRFSLPSKTLSKLFKEETGQKFVDYLIELRIGRAKDLLSHTDHTVQEIAEKVGYVNAISFGRMFKKVVYLSPGEYRDHIGRVNQGGNQDMTAL</sequence>
<dbReference type="SUPFAM" id="SSF46689">
    <property type="entry name" value="Homeodomain-like"/>
    <property type="match status" value="1"/>
</dbReference>
<dbReference type="Pfam" id="PF17853">
    <property type="entry name" value="GGDEF_2"/>
    <property type="match status" value="1"/>
</dbReference>
<evidence type="ECO:0000313" key="6">
    <source>
        <dbReference type="EMBL" id="MED5020524.1"/>
    </source>
</evidence>
<dbReference type="EMBL" id="JARTLD010000068">
    <property type="protein sequence ID" value="MED5020524.1"/>
    <property type="molecule type" value="Genomic_DNA"/>
</dbReference>
<protein>
    <submittedName>
        <fullName evidence="6">Helix-turn-helix domain-containing protein</fullName>
    </submittedName>
</protein>
<dbReference type="Proteomes" id="UP001343257">
    <property type="component" value="Unassembled WGS sequence"/>
</dbReference>
<keyword evidence="4" id="KW-0472">Membrane</keyword>
<evidence type="ECO:0000313" key="7">
    <source>
        <dbReference type="Proteomes" id="UP001343257"/>
    </source>
</evidence>
<keyword evidence="3" id="KW-0804">Transcription</keyword>
<dbReference type="RefSeq" id="WP_328281990.1">
    <property type="nucleotide sequence ID" value="NZ_JARTLD010000068.1"/>
</dbReference>
<keyword evidence="4" id="KW-1133">Transmembrane helix</keyword>
<keyword evidence="2" id="KW-0238">DNA-binding</keyword>
<accession>A0ABU6Q1T4</accession>
<keyword evidence="4" id="KW-0812">Transmembrane</keyword>
<dbReference type="InterPro" id="IPR009057">
    <property type="entry name" value="Homeodomain-like_sf"/>
</dbReference>
<comment type="caution">
    <text evidence="6">The sequence shown here is derived from an EMBL/GenBank/DDBJ whole genome shotgun (WGS) entry which is preliminary data.</text>
</comment>
<evidence type="ECO:0000256" key="1">
    <source>
        <dbReference type="ARBA" id="ARBA00023015"/>
    </source>
</evidence>
<dbReference type="Pfam" id="PF12833">
    <property type="entry name" value="HTH_18"/>
    <property type="match status" value="1"/>
</dbReference>
<gene>
    <name evidence="6" type="ORF">P9847_25020</name>
</gene>
<organism evidence="6 7">
    <name type="scientific">Paenibacillus chibensis</name>
    <dbReference type="NCBI Taxonomy" id="59846"/>
    <lineage>
        <taxon>Bacteria</taxon>
        <taxon>Bacillati</taxon>
        <taxon>Bacillota</taxon>
        <taxon>Bacilli</taxon>
        <taxon>Bacillales</taxon>
        <taxon>Paenibacillaceae</taxon>
        <taxon>Paenibacillus</taxon>
    </lineage>
</organism>
<dbReference type="Gene3D" id="1.10.10.60">
    <property type="entry name" value="Homeodomain-like"/>
    <property type="match status" value="2"/>
</dbReference>
<evidence type="ECO:0000256" key="3">
    <source>
        <dbReference type="ARBA" id="ARBA00023163"/>
    </source>
</evidence>
<dbReference type="SMART" id="SM00342">
    <property type="entry name" value="HTH_ARAC"/>
    <property type="match status" value="1"/>
</dbReference>
<evidence type="ECO:0000256" key="4">
    <source>
        <dbReference type="SAM" id="Phobius"/>
    </source>
</evidence>
<evidence type="ECO:0000256" key="2">
    <source>
        <dbReference type="ARBA" id="ARBA00023125"/>
    </source>
</evidence>
<dbReference type="PANTHER" id="PTHR43280:SF28">
    <property type="entry name" value="HTH-TYPE TRANSCRIPTIONAL ACTIVATOR RHAS"/>
    <property type="match status" value="1"/>
</dbReference>
<feature type="transmembrane region" description="Helical" evidence="4">
    <location>
        <begin position="12"/>
        <end position="33"/>
    </location>
</feature>
<name>A0ABU6Q1T4_9BACL</name>
<reference evidence="6 7" key="1">
    <citation type="submission" date="2023-03" db="EMBL/GenBank/DDBJ databases">
        <title>Bacillus Genome Sequencing.</title>
        <authorList>
            <person name="Dunlap C."/>
        </authorList>
    </citation>
    <scope>NUCLEOTIDE SEQUENCE [LARGE SCALE GENOMIC DNA]</scope>
    <source>
        <strain evidence="6 7">NRS-52</strain>
    </source>
</reference>
<proteinExistence type="predicted"/>
<feature type="transmembrane region" description="Helical" evidence="4">
    <location>
        <begin position="265"/>
        <end position="285"/>
    </location>
</feature>
<dbReference type="InterPro" id="IPR018060">
    <property type="entry name" value="HTH_AraC"/>
</dbReference>
<feature type="domain" description="HTH araC/xylS-type" evidence="5">
    <location>
        <begin position="640"/>
        <end position="739"/>
    </location>
</feature>
<dbReference type="PANTHER" id="PTHR43280">
    <property type="entry name" value="ARAC-FAMILY TRANSCRIPTIONAL REGULATOR"/>
    <property type="match status" value="1"/>
</dbReference>
<evidence type="ECO:0000259" key="5">
    <source>
        <dbReference type="PROSITE" id="PS01124"/>
    </source>
</evidence>
<keyword evidence="1" id="KW-0805">Transcription regulation</keyword>
<dbReference type="InterPro" id="IPR041522">
    <property type="entry name" value="CdaR_GGDEF"/>
</dbReference>